<keyword evidence="4" id="KW-0378">Hydrolase</keyword>
<dbReference type="SUPFAM" id="SSF88713">
    <property type="entry name" value="Glycoside hydrolase/deacetylase"/>
    <property type="match status" value="1"/>
</dbReference>
<organism evidence="4 5">
    <name type="scientific">Negadavirga shengliensis</name>
    <dbReference type="NCBI Taxonomy" id="1389218"/>
    <lineage>
        <taxon>Bacteria</taxon>
        <taxon>Pseudomonadati</taxon>
        <taxon>Bacteroidota</taxon>
        <taxon>Cytophagia</taxon>
        <taxon>Cytophagales</taxon>
        <taxon>Cyclobacteriaceae</taxon>
        <taxon>Negadavirga</taxon>
    </lineage>
</organism>
<dbReference type="EC" id="3.-.-.-" evidence="4"/>
<dbReference type="CDD" id="cd10918">
    <property type="entry name" value="CE4_NodB_like_5s_6s"/>
    <property type="match status" value="1"/>
</dbReference>
<evidence type="ECO:0000256" key="1">
    <source>
        <dbReference type="ARBA" id="ARBA00004613"/>
    </source>
</evidence>
<dbReference type="InterPro" id="IPR051398">
    <property type="entry name" value="Polysacch_Deacetylase"/>
</dbReference>
<dbReference type="Gene3D" id="3.20.20.370">
    <property type="entry name" value="Glycoside hydrolase/deacetylase"/>
    <property type="match status" value="1"/>
</dbReference>
<gene>
    <name evidence="4" type="ORF">ACFPFU_14410</name>
</gene>
<keyword evidence="2" id="KW-0732">Signal</keyword>
<dbReference type="PROSITE" id="PS51677">
    <property type="entry name" value="NODB"/>
    <property type="match status" value="1"/>
</dbReference>
<keyword evidence="5" id="KW-1185">Reference proteome</keyword>
<dbReference type="PANTHER" id="PTHR34216">
    <property type="match status" value="1"/>
</dbReference>
<feature type="domain" description="NodB homology" evidence="3">
    <location>
        <begin position="74"/>
        <end position="285"/>
    </location>
</feature>
<dbReference type="GO" id="GO:0016787">
    <property type="term" value="F:hydrolase activity"/>
    <property type="evidence" value="ECO:0007669"/>
    <property type="project" value="UniProtKB-KW"/>
</dbReference>
<protein>
    <submittedName>
        <fullName evidence="4">Polysaccharide deacetylase family protein</fullName>
        <ecNumber evidence="4">3.-.-.-</ecNumber>
    </submittedName>
</protein>
<dbReference type="EMBL" id="JBHSJJ010000007">
    <property type="protein sequence ID" value="MFC4872886.1"/>
    <property type="molecule type" value="Genomic_DNA"/>
</dbReference>
<dbReference type="InterPro" id="IPR011330">
    <property type="entry name" value="Glyco_hydro/deAcase_b/a-brl"/>
</dbReference>
<evidence type="ECO:0000259" key="3">
    <source>
        <dbReference type="PROSITE" id="PS51677"/>
    </source>
</evidence>
<proteinExistence type="predicted"/>
<comment type="caution">
    <text evidence="4">The sequence shown here is derived from an EMBL/GenBank/DDBJ whole genome shotgun (WGS) entry which is preliminary data.</text>
</comment>
<comment type="subcellular location">
    <subcellularLocation>
        <location evidence="1">Secreted</location>
    </subcellularLocation>
</comment>
<accession>A0ABV9T302</accession>
<evidence type="ECO:0000313" key="4">
    <source>
        <dbReference type="EMBL" id="MFC4872886.1"/>
    </source>
</evidence>
<evidence type="ECO:0000313" key="5">
    <source>
        <dbReference type="Proteomes" id="UP001595818"/>
    </source>
</evidence>
<sequence length="285" mass="33006">MKKLIFRLLRISGLPVLVREFIQKNKVTVLVFHDIDVETAEKTFSYLSRNYNFISLNRFLEACRKKDNHMLPPKAMVITFDDGHMRNYQLLPVFKKYKVPATIFLCSGIVNTLRHYWFRHDKEKIPDQALKKIPNKDRIAFLREVGFETEKEYDNPQALSKAQILDMMPFVDMQAHTVFHPILTQCDDEEAKNEIVQSKTELETDYGIKINGIAYPNGNYSEREIHIAKEAGFTCGLTVEAGFNSIESDLFRIKRLDTNDTGDFNELVVKSSGLLSLFKFPTLLK</sequence>
<dbReference type="PANTHER" id="PTHR34216:SF3">
    <property type="entry name" value="POLY-BETA-1,6-N-ACETYL-D-GLUCOSAMINE N-DEACETYLASE"/>
    <property type="match status" value="1"/>
</dbReference>
<reference evidence="5" key="1">
    <citation type="journal article" date="2019" name="Int. J. Syst. Evol. Microbiol.">
        <title>The Global Catalogue of Microorganisms (GCM) 10K type strain sequencing project: providing services to taxonomists for standard genome sequencing and annotation.</title>
        <authorList>
            <consortium name="The Broad Institute Genomics Platform"/>
            <consortium name="The Broad Institute Genome Sequencing Center for Infectious Disease"/>
            <person name="Wu L."/>
            <person name="Ma J."/>
        </authorList>
    </citation>
    <scope>NUCLEOTIDE SEQUENCE [LARGE SCALE GENOMIC DNA]</scope>
    <source>
        <strain evidence="5">CGMCC 4.7466</strain>
    </source>
</reference>
<dbReference type="Proteomes" id="UP001595818">
    <property type="component" value="Unassembled WGS sequence"/>
</dbReference>
<name>A0ABV9T302_9BACT</name>
<dbReference type="RefSeq" id="WP_377065465.1">
    <property type="nucleotide sequence ID" value="NZ_JBHSJJ010000007.1"/>
</dbReference>
<evidence type="ECO:0000256" key="2">
    <source>
        <dbReference type="ARBA" id="ARBA00022729"/>
    </source>
</evidence>
<dbReference type="Pfam" id="PF01522">
    <property type="entry name" value="Polysacc_deac_1"/>
    <property type="match status" value="1"/>
</dbReference>
<dbReference type="InterPro" id="IPR002509">
    <property type="entry name" value="NODB_dom"/>
</dbReference>